<dbReference type="Proteomes" id="UP000064967">
    <property type="component" value="Chromosome"/>
</dbReference>
<evidence type="ECO:0000256" key="1">
    <source>
        <dbReference type="SAM" id="MobiDB-lite"/>
    </source>
</evidence>
<reference evidence="2 3" key="1">
    <citation type="submission" date="2015-08" db="EMBL/GenBank/DDBJ databases">
        <authorList>
            <person name="Babu N.S."/>
            <person name="Beckwith C.J."/>
            <person name="Beseler K.G."/>
            <person name="Brison A."/>
            <person name="Carone J.V."/>
            <person name="Caskin T.P."/>
            <person name="Diamond M."/>
            <person name="Durham M.E."/>
            <person name="Foxe J.M."/>
            <person name="Go M."/>
            <person name="Henderson B.A."/>
            <person name="Jones I.B."/>
            <person name="McGettigan J.A."/>
            <person name="Micheletti S.J."/>
            <person name="Nasrallah M.E."/>
            <person name="Ortiz D."/>
            <person name="Piller C.R."/>
            <person name="Privatt S.R."/>
            <person name="Schneider S.L."/>
            <person name="Sharp S."/>
            <person name="Smith T.C."/>
            <person name="Stanton J.D."/>
            <person name="Ullery H.E."/>
            <person name="Wilson R.J."/>
            <person name="Serrano M.G."/>
            <person name="Buck G."/>
            <person name="Lee V."/>
            <person name="Wang Y."/>
            <person name="Carvalho R."/>
            <person name="Voegtly L."/>
            <person name="Shi R."/>
            <person name="Duckworth R."/>
            <person name="Johnson A."/>
            <person name="Loviza R."/>
            <person name="Walstead R."/>
            <person name="Shah Z."/>
            <person name="Kiflezghi M."/>
            <person name="Wade K."/>
            <person name="Ball S.L."/>
            <person name="Bradley K.W."/>
            <person name="Asai D.J."/>
            <person name="Bowman C.A."/>
            <person name="Russell D.A."/>
            <person name="Pope W.H."/>
            <person name="Jacobs-Sera D."/>
            <person name="Hendrix R.W."/>
            <person name="Hatfull G.F."/>
        </authorList>
    </citation>
    <scope>NUCLEOTIDE SEQUENCE [LARGE SCALE GENOMIC DNA]</scope>
    <source>
        <strain evidence="2 3">DSM 27648</strain>
    </source>
</reference>
<sequence>MTKKVIDLAKLPVRESTVSQETLEATPARVVAFLRALGTVPVLRKGLEARGYSADEHRRGWALLQAASGYDADGEGEVAASQVDPEVRDAIAEIDAWDEDGFRIVRAALGRLHPEQAKTVLAGLGPSTGAAAILGVETLLDRLDTLAKSKHPADRAAIATLEVRGLTEAERKRLRALVKVAKEGTSRDDAPSEETVQMADDRQRILVELRAWYEDWSEMARVTFKRRDHLLRLGLAQRKVRKKTDVAPTADGEAAGPSNVTRGKNGSTASKSGSTTGAFAGEST</sequence>
<feature type="region of interest" description="Disordered" evidence="1">
    <location>
        <begin position="241"/>
        <end position="284"/>
    </location>
</feature>
<dbReference type="AlphaFoldDB" id="A0A0K1Q2X9"/>
<dbReference type="KEGG" id="llu:AKJ09_06756"/>
<dbReference type="EMBL" id="CP012333">
    <property type="protein sequence ID" value="AKV00093.1"/>
    <property type="molecule type" value="Genomic_DNA"/>
</dbReference>
<gene>
    <name evidence="2" type="ORF">AKJ09_06756</name>
</gene>
<proteinExistence type="predicted"/>
<organism evidence="2 3">
    <name type="scientific">Labilithrix luteola</name>
    <dbReference type="NCBI Taxonomy" id="1391654"/>
    <lineage>
        <taxon>Bacteria</taxon>
        <taxon>Pseudomonadati</taxon>
        <taxon>Myxococcota</taxon>
        <taxon>Polyangia</taxon>
        <taxon>Polyangiales</taxon>
        <taxon>Labilitrichaceae</taxon>
        <taxon>Labilithrix</taxon>
    </lineage>
</organism>
<dbReference type="RefSeq" id="WP_146651446.1">
    <property type="nucleotide sequence ID" value="NZ_CP012333.1"/>
</dbReference>
<evidence type="ECO:0000313" key="2">
    <source>
        <dbReference type="EMBL" id="AKV00093.1"/>
    </source>
</evidence>
<feature type="compositionally biased region" description="Low complexity" evidence="1">
    <location>
        <begin position="266"/>
        <end position="284"/>
    </location>
</feature>
<protein>
    <submittedName>
        <fullName evidence="2">Uncharacterized protein</fullName>
    </submittedName>
</protein>
<dbReference type="OrthoDB" id="5511853at2"/>
<keyword evidence="3" id="KW-1185">Reference proteome</keyword>
<accession>A0A0K1Q2X9</accession>
<evidence type="ECO:0000313" key="3">
    <source>
        <dbReference type="Proteomes" id="UP000064967"/>
    </source>
</evidence>
<name>A0A0K1Q2X9_9BACT</name>